<dbReference type="RefSeq" id="WP_162656455.1">
    <property type="nucleotide sequence ID" value="NZ_LR593887.1"/>
</dbReference>
<dbReference type="InterPro" id="IPR023170">
    <property type="entry name" value="HhH_base_excis_C"/>
</dbReference>
<dbReference type="EMBL" id="LR593887">
    <property type="protein sequence ID" value="VTR97884.1"/>
    <property type="molecule type" value="Genomic_DNA"/>
</dbReference>
<dbReference type="SUPFAM" id="SSF48150">
    <property type="entry name" value="DNA-glycosylase"/>
    <property type="match status" value="1"/>
</dbReference>
<keyword evidence="1" id="KW-0255">Endonuclease</keyword>
<dbReference type="Proteomes" id="UP000464378">
    <property type="component" value="Chromosome"/>
</dbReference>
<name>A0A6C2YJ08_9BACT</name>
<keyword evidence="1" id="KW-0540">Nuclease</keyword>
<dbReference type="PANTHER" id="PTHR47203:SF1">
    <property type="entry name" value="HYPOTHETICAL BASE EXCISION DNA REPAIR PROTEIN (EUROFUNG)"/>
    <property type="match status" value="1"/>
</dbReference>
<dbReference type="Gene3D" id="1.10.1670.10">
    <property type="entry name" value="Helix-hairpin-Helix base-excision DNA repair enzymes (C-terminal)"/>
    <property type="match status" value="1"/>
</dbReference>
<keyword evidence="2" id="KW-1185">Reference proteome</keyword>
<accession>A0A6C2YJ08</accession>
<proteinExistence type="predicted"/>
<evidence type="ECO:0000313" key="1">
    <source>
        <dbReference type="EMBL" id="VIP01229.1"/>
    </source>
</evidence>
<gene>
    <name evidence="1" type="ORF">GMBLW1_27310</name>
</gene>
<dbReference type="PANTHER" id="PTHR47203">
    <property type="match status" value="1"/>
</dbReference>
<dbReference type="AlphaFoldDB" id="A0A6C2YJ08"/>
<dbReference type="InParanoid" id="A0A6C2YJ08"/>
<dbReference type="GO" id="GO:0004519">
    <property type="term" value="F:endonuclease activity"/>
    <property type="evidence" value="ECO:0007669"/>
    <property type="project" value="UniProtKB-KW"/>
</dbReference>
<dbReference type="GO" id="GO:0006281">
    <property type="term" value="P:DNA repair"/>
    <property type="evidence" value="ECO:0007669"/>
    <property type="project" value="InterPro"/>
</dbReference>
<reference evidence="1" key="1">
    <citation type="submission" date="2019-04" db="EMBL/GenBank/DDBJ databases">
        <authorList>
            <consortium name="Science for Life Laboratories"/>
        </authorList>
    </citation>
    <scope>NUCLEOTIDE SEQUENCE</scope>
    <source>
        <strain evidence="1">MBLW1</strain>
    </source>
</reference>
<dbReference type="Gene3D" id="1.10.340.30">
    <property type="entry name" value="Hypothetical protein, domain 2"/>
    <property type="match status" value="1"/>
</dbReference>
<sequence length="254" mass="28223">MYRSSEKVATRTMATTSNKQAWITQLVTVLKKKYDPAVEASGGTRLVLDEMVFGILREGTTRELAEPAFHTLRTRFFDWNEIRVSQLDELEEALGCLPDATAKAKRILGLLQEIFETTFSFDLQSMDKKGIKQAGKQIARYQDVNDFVVAWVTQQALSGHALPLDLPSIRVLARLGLLDLAEAEEANREALRGSLENLVPKAKGPIFTESISLLARDTCFEEAPACENCVLRSECSHGQQQTASAPAQPRPKSR</sequence>
<dbReference type="EMBL" id="LR586016">
    <property type="protein sequence ID" value="VIP01229.1"/>
    <property type="molecule type" value="Genomic_DNA"/>
</dbReference>
<keyword evidence="1" id="KW-0378">Hydrolase</keyword>
<dbReference type="InterPro" id="IPR011257">
    <property type="entry name" value="DNA_glycosylase"/>
</dbReference>
<evidence type="ECO:0000313" key="2">
    <source>
        <dbReference type="Proteomes" id="UP000464378"/>
    </source>
</evidence>
<dbReference type="KEGG" id="tim:GMBLW1_27310"/>
<protein>
    <submittedName>
        <fullName evidence="1">Endoiii-related endonuclease: Putative endoIII-related endonuclease</fullName>
    </submittedName>
</protein>
<organism evidence="1">
    <name type="scientific">Tuwongella immobilis</name>
    <dbReference type="NCBI Taxonomy" id="692036"/>
    <lineage>
        <taxon>Bacteria</taxon>
        <taxon>Pseudomonadati</taxon>
        <taxon>Planctomycetota</taxon>
        <taxon>Planctomycetia</taxon>
        <taxon>Gemmatales</taxon>
        <taxon>Gemmataceae</taxon>
        <taxon>Tuwongella</taxon>
    </lineage>
</organism>